<evidence type="ECO:0000313" key="2">
    <source>
        <dbReference type="EMBL" id="QIA59411.1"/>
    </source>
</evidence>
<dbReference type="Proteomes" id="UP000679365">
    <property type="component" value="Genome"/>
</dbReference>
<dbReference type="KEGG" id="vg:80550219"/>
<dbReference type="GeneID" id="80550219"/>
<dbReference type="RefSeq" id="YP_010839950.1">
    <property type="nucleotide sequence ID" value="NC_078279.1"/>
</dbReference>
<accession>A0A6M3EVG2</accession>
<dbReference type="GO" id="GO:0019028">
    <property type="term" value="C:viral capsid"/>
    <property type="evidence" value="ECO:0007669"/>
    <property type="project" value="UniProtKB-KW"/>
</dbReference>
<keyword evidence="2" id="KW-0167">Capsid protein</keyword>
<evidence type="ECO:0000256" key="1">
    <source>
        <dbReference type="SAM" id="MobiDB-lite"/>
    </source>
</evidence>
<name>A0A6M3EVG2_9VIRU</name>
<sequence length="300" mass="34239">MASTKKKSYNNKKAYKKKEWKSKKTWDKSSYYDNYQSKMNISNMQTKRDNMMCVTSHCGVPNAALLENSVVGEIPANMGVHYIMWSPTYREAVPPNRAAQLDRQSANTFFTGWKDNLSYQFKGQITGIHLRVVISTRREVESAQPFIGPGNTLCRNLAVRDMSDETLDQFLSGTRDVDWTLVNVMDTMFDPAVCKVLFRQRKILGAADALLKTEEFYHRIRRPMVYGDRQDGLEFVSSGWAGRESENIYVIDMYSLISAAPPLGNLLDGEGNIVLDDKKRPIPVYAKLNISGNSIVYWRE</sequence>
<feature type="region of interest" description="Disordered" evidence="1">
    <location>
        <begin position="1"/>
        <end position="21"/>
    </location>
</feature>
<reference evidence="2" key="1">
    <citation type="journal article" date="2020" name="Sci. Adv.">
        <title>A tripartite ssDNA mycovirus from a plant pathogenic fungus is infectious as cloned DNA and purified virions.</title>
        <authorList>
            <person name="Li P."/>
            <person name="Wang S."/>
            <person name="Zhang L."/>
            <person name="Qiu D."/>
            <person name="Zhou X."/>
            <person name="Guo L."/>
        </authorList>
    </citation>
    <scope>NUCLEOTIDE SEQUENCE</scope>
    <source>
        <strain evidence="2">HB58</strain>
    </source>
</reference>
<dbReference type="EMBL" id="MK430077">
    <property type="protein sequence ID" value="QIA59411.1"/>
    <property type="molecule type" value="Genomic_DNA"/>
</dbReference>
<protein>
    <submittedName>
        <fullName evidence="2">Coat protein</fullName>
    </submittedName>
</protein>
<evidence type="ECO:0000313" key="3">
    <source>
        <dbReference type="Proteomes" id="UP000679365"/>
    </source>
</evidence>
<keyword evidence="3" id="KW-1185">Reference proteome</keyword>
<keyword evidence="2" id="KW-0946">Virion</keyword>
<proteinExistence type="predicted"/>
<organism evidence="2 3">
    <name type="scientific">Fusarium graminearum gemytripvirus 1</name>
    <dbReference type="NCBI Taxonomy" id="2708635"/>
    <lineage>
        <taxon>Viruses</taxon>
        <taxon>Monodnaviria</taxon>
        <taxon>Shotokuvirae</taxon>
        <taxon>Cressdnaviricota</taxon>
        <taxon>Repensiviricetes</taxon>
        <taxon>Geplafuvirales</taxon>
        <taxon>Genomoviridae</taxon>
        <taxon>Gemytripvirus</taxon>
        <taxon>Gemytripvirus fugra1</taxon>
    </lineage>
</organism>